<protein>
    <submittedName>
        <fullName evidence="1">Uncharacterized protein</fullName>
    </submittedName>
</protein>
<reference evidence="1 2" key="1">
    <citation type="submission" date="2020-08" db="EMBL/GenBank/DDBJ databases">
        <title>Whole genome shotgun sequence of Actinoplanes ianthinogenes NBRC 13996.</title>
        <authorList>
            <person name="Komaki H."/>
            <person name="Tamura T."/>
        </authorList>
    </citation>
    <scope>NUCLEOTIDE SEQUENCE [LARGE SCALE GENOMIC DNA]</scope>
    <source>
        <strain evidence="1 2">NBRC 13996</strain>
    </source>
</reference>
<dbReference type="Proteomes" id="UP000676967">
    <property type="component" value="Chromosome"/>
</dbReference>
<gene>
    <name evidence="1" type="ORF">Aiant_13640</name>
</gene>
<dbReference type="RefSeq" id="WP_189335090.1">
    <property type="nucleotide sequence ID" value="NZ_AP023356.1"/>
</dbReference>
<proteinExistence type="predicted"/>
<evidence type="ECO:0000313" key="1">
    <source>
        <dbReference type="EMBL" id="BCJ40707.1"/>
    </source>
</evidence>
<name>A0ABM7LN61_9ACTN</name>
<dbReference type="EMBL" id="AP023356">
    <property type="protein sequence ID" value="BCJ40707.1"/>
    <property type="molecule type" value="Genomic_DNA"/>
</dbReference>
<organism evidence="1 2">
    <name type="scientific">Actinoplanes ianthinogenes</name>
    <dbReference type="NCBI Taxonomy" id="122358"/>
    <lineage>
        <taxon>Bacteria</taxon>
        <taxon>Bacillati</taxon>
        <taxon>Actinomycetota</taxon>
        <taxon>Actinomycetes</taxon>
        <taxon>Micromonosporales</taxon>
        <taxon>Micromonosporaceae</taxon>
        <taxon>Actinoplanes</taxon>
    </lineage>
</organism>
<accession>A0ABM7LN61</accession>
<sequence length="252" mass="26443">MPNGFALASGDADFVFRGTIQELGAATLASLQPTGATAIVAVAEVFHAPEAFTGLAGETVTVRLRDAGHVAVGEVADFAADGWLVGESLALVEREHRPPQDGPETLADEVMSVRQDQSGAELRDRFVAADLVVAGRVAEVRPLTGARLALADSVERRSEHEPQAMEAVLDVSEVIKGSPPGDEVVVVFPASEDVAYVYTPKFETGQEGVFLLHSPDAVPRLAAAATEAFTAPTMLDVQLATSSADLRAIVEE</sequence>
<evidence type="ECO:0000313" key="2">
    <source>
        <dbReference type="Proteomes" id="UP000676967"/>
    </source>
</evidence>
<keyword evidence="2" id="KW-1185">Reference proteome</keyword>